<feature type="domain" description="SnoaL-like" evidence="1">
    <location>
        <begin position="3"/>
        <end position="125"/>
    </location>
</feature>
<dbReference type="CDD" id="cd00531">
    <property type="entry name" value="NTF2_like"/>
    <property type="match status" value="1"/>
</dbReference>
<evidence type="ECO:0000259" key="1">
    <source>
        <dbReference type="Pfam" id="PF13577"/>
    </source>
</evidence>
<dbReference type="EMBL" id="CAFBPM010000049">
    <property type="protein sequence ID" value="CAB5033835.1"/>
    <property type="molecule type" value="Genomic_DNA"/>
</dbReference>
<dbReference type="EMBL" id="CAFBLT010000001">
    <property type="protein sequence ID" value="CAB4862223.1"/>
    <property type="molecule type" value="Genomic_DNA"/>
</dbReference>
<dbReference type="InterPro" id="IPR037401">
    <property type="entry name" value="SnoaL-like"/>
</dbReference>
<evidence type="ECO:0000313" key="4">
    <source>
        <dbReference type="EMBL" id="CAB5033835.1"/>
    </source>
</evidence>
<dbReference type="InterPro" id="IPR032710">
    <property type="entry name" value="NTF2-like_dom_sf"/>
</dbReference>
<name>A0A6J6ZMK7_9ZZZZ</name>
<organism evidence="2">
    <name type="scientific">freshwater metagenome</name>
    <dbReference type="NCBI Taxonomy" id="449393"/>
    <lineage>
        <taxon>unclassified sequences</taxon>
        <taxon>metagenomes</taxon>
        <taxon>ecological metagenomes</taxon>
    </lineage>
</organism>
<dbReference type="SUPFAM" id="SSF54427">
    <property type="entry name" value="NTF2-like"/>
    <property type="match status" value="1"/>
</dbReference>
<sequence length="153" mass="17597">MSSDDYEKILNLKYRYFRHLDLKEFDALGELLTIECAAKYDNGNLSFDGRSAIVEFLSSSLGNNSIISEHHGHHPEITFESDSVATGVWYLEDRVIIPDADLEIAGSAFYEDRYVKENGEWKIAETGYIRVFEEHRIFSTRALSSFSHRFSSE</sequence>
<dbReference type="EMBL" id="CAFABE010000013">
    <property type="protein sequence ID" value="CAB4821773.1"/>
    <property type="molecule type" value="Genomic_DNA"/>
</dbReference>
<accession>A0A6J6ZMK7</accession>
<dbReference type="Gene3D" id="3.10.450.50">
    <property type="match status" value="1"/>
</dbReference>
<reference evidence="2" key="1">
    <citation type="submission" date="2020-05" db="EMBL/GenBank/DDBJ databases">
        <authorList>
            <person name="Chiriac C."/>
            <person name="Salcher M."/>
            <person name="Ghai R."/>
            <person name="Kavagutti S V."/>
        </authorList>
    </citation>
    <scope>NUCLEOTIDE SEQUENCE</scope>
</reference>
<protein>
    <submittedName>
        <fullName evidence="2">Unannotated protein</fullName>
    </submittedName>
</protein>
<dbReference type="Pfam" id="PF13577">
    <property type="entry name" value="SnoaL_4"/>
    <property type="match status" value="1"/>
</dbReference>
<gene>
    <name evidence="2" type="ORF">UFOPK3164_00466</name>
    <name evidence="3" type="ORF">UFOPK3427_00259</name>
    <name evidence="4" type="ORF">UFOPK4112_01963</name>
</gene>
<dbReference type="AlphaFoldDB" id="A0A6J6ZMK7"/>
<evidence type="ECO:0000313" key="3">
    <source>
        <dbReference type="EMBL" id="CAB4862223.1"/>
    </source>
</evidence>
<evidence type="ECO:0000313" key="2">
    <source>
        <dbReference type="EMBL" id="CAB4821773.1"/>
    </source>
</evidence>
<proteinExistence type="predicted"/>